<dbReference type="InterPro" id="IPR045269">
    <property type="entry name" value="Atg1-like"/>
</dbReference>
<evidence type="ECO:0000256" key="7">
    <source>
        <dbReference type="ARBA" id="ARBA00022840"/>
    </source>
</evidence>
<dbReference type="GO" id="GO:0034045">
    <property type="term" value="C:phagophore assembly site membrane"/>
    <property type="evidence" value="ECO:0007669"/>
    <property type="project" value="UniProtKB-SubCell"/>
</dbReference>
<dbReference type="InterPro" id="IPR017441">
    <property type="entry name" value="Protein_kinase_ATP_BS"/>
</dbReference>
<dbReference type="Proteomes" id="UP000800035">
    <property type="component" value="Unassembled WGS sequence"/>
</dbReference>
<keyword evidence="5 12" id="KW-0547">Nucleotide-binding</keyword>
<evidence type="ECO:0000256" key="13">
    <source>
        <dbReference type="RuleBase" id="RU000304"/>
    </source>
</evidence>
<evidence type="ECO:0000256" key="10">
    <source>
        <dbReference type="ARBA" id="ARBA00047899"/>
    </source>
</evidence>
<gene>
    <name evidence="16" type="ORF">CC80DRAFT_383652</name>
</gene>
<feature type="region of interest" description="Disordered" evidence="14">
    <location>
        <begin position="393"/>
        <end position="416"/>
    </location>
</feature>
<dbReference type="SUPFAM" id="SSF56112">
    <property type="entry name" value="Protein kinase-like (PK-like)"/>
    <property type="match status" value="1"/>
</dbReference>
<dbReference type="Gene3D" id="1.10.510.10">
    <property type="entry name" value="Transferase(Phosphotransferase) domain 1"/>
    <property type="match status" value="1"/>
</dbReference>
<keyword evidence="3 13" id="KW-0723">Serine/threonine-protein kinase</keyword>
<evidence type="ECO:0000259" key="15">
    <source>
        <dbReference type="PROSITE" id="PS50011"/>
    </source>
</evidence>
<dbReference type="GO" id="GO:0005524">
    <property type="term" value="F:ATP binding"/>
    <property type="evidence" value="ECO:0007669"/>
    <property type="project" value="UniProtKB-UniRule"/>
</dbReference>
<feature type="non-terminal residue" evidence="16">
    <location>
        <position position="1"/>
    </location>
</feature>
<dbReference type="InterPro" id="IPR000719">
    <property type="entry name" value="Prot_kinase_dom"/>
</dbReference>
<dbReference type="GO" id="GO:0000422">
    <property type="term" value="P:autophagy of mitochondrion"/>
    <property type="evidence" value="ECO:0007669"/>
    <property type="project" value="TreeGrafter"/>
</dbReference>
<dbReference type="InterPro" id="IPR011009">
    <property type="entry name" value="Kinase-like_dom_sf"/>
</dbReference>
<dbReference type="GO" id="GO:0034727">
    <property type="term" value="P:piecemeal microautophagy of the nucleus"/>
    <property type="evidence" value="ECO:0007669"/>
    <property type="project" value="TreeGrafter"/>
</dbReference>
<dbReference type="PROSITE" id="PS50011">
    <property type="entry name" value="PROTEIN_KINASE_DOM"/>
    <property type="match status" value="1"/>
</dbReference>
<protein>
    <recommendedName>
        <fullName evidence="2">non-specific serine/threonine protein kinase</fullName>
        <ecNumber evidence="2">2.7.11.1</ecNumber>
    </recommendedName>
    <alternativeName>
        <fullName evidence="9">Autophagy-related protein 1</fullName>
    </alternativeName>
</protein>
<feature type="domain" description="Protein kinase" evidence="15">
    <location>
        <begin position="135"/>
        <end position="390"/>
    </location>
</feature>
<evidence type="ECO:0000256" key="12">
    <source>
        <dbReference type="PROSITE-ProRule" id="PRU10141"/>
    </source>
</evidence>
<keyword evidence="8" id="KW-0072">Autophagy</keyword>
<dbReference type="OrthoDB" id="4062651at2759"/>
<keyword evidence="7 12" id="KW-0067">ATP-binding</keyword>
<name>A0A6A5TX05_9PLEO</name>
<dbReference type="GO" id="GO:0005829">
    <property type="term" value="C:cytosol"/>
    <property type="evidence" value="ECO:0007669"/>
    <property type="project" value="TreeGrafter"/>
</dbReference>
<evidence type="ECO:0000313" key="17">
    <source>
        <dbReference type="Proteomes" id="UP000800035"/>
    </source>
</evidence>
<comment type="subcellular location">
    <subcellularLocation>
        <location evidence="1">Preautophagosomal structure membrane</location>
        <topology evidence="1">Peripheral membrane protein</topology>
    </subcellularLocation>
</comment>
<dbReference type="AlphaFoldDB" id="A0A6A5TX05"/>
<dbReference type="PROSITE" id="PS00108">
    <property type="entry name" value="PROTEIN_KINASE_ST"/>
    <property type="match status" value="1"/>
</dbReference>
<dbReference type="InterPro" id="IPR008271">
    <property type="entry name" value="Ser/Thr_kinase_AS"/>
</dbReference>
<organism evidence="16 17">
    <name type="scientific">Byssothecium circinans</name>
    <dbReference type="NCBI Taxonomy" id="147558"/>
    <lineage>
        <taxon>Eukaryota</taxon>
        <taxon>Fungi</taxon>
        <taxon>Dikarya</taxon>
        <taxon>Ascomycota</taxon>
        <taxon>Pezizomycotina</taxon>
        <taxon>Dothideomycetes</taxon>
        <taxon>Pleosporomycetidae</taxon>
        <taxon>Pleosporales</taxon>
        <taxon>Massarineae</taxon>
        <taxon>Massarinaceae</taxon>
        <taxon>Byssothecium</taxon>
    </lineage>
</organism>
<keyword evidence="4" id="KW-0808">Transferase</keyword>
<evidence type="ECO:0000256" key="2">
    <source>
        <dbReference type="ARBA" id="ARBA00012513"/>
    </source>
</evidence>
<dbReference type="PANTHER" id="PTHR24348:SF22">
    <property type="entry name" value="NON-SPECIFIC SERINE_THREONINE PROTEIN KINASE"/>
    <property type="match status" value="1"/>
</dbReference>
<dbReference type="PANTHER" id="PTHR24348">
    <property type="entry name" value="SERINE/THREONINE-PROTEIN KINASE UNC-51-RELATED"/>
    <property type="match status" value="1"/>
</dbReference>
<evidence type="ECO:0000256" key="6">
    <source>
        <dbReference type="ARBA" id="ARBA00022777"/>
    </source>
</evidence>
<dbReference type="GO" id="GO:0004674">
    <property type="term" value="F:protein serine/threonine kinase activity"/>
    <property type="evidence" value="ECO:0007669"/>
    <property type="project" value="UniProtKB-KW"/>
</dbReference>
<feature type="non-terminal residue" evidence="16">
    <location>
        <position position="416"/>
    </location>
</feature>
<dbReference type="GO" id="GO:0010506">
    <property type="term" value="P:regulation of autophagy"/>
    <property type="evidence" value="ECO:0007669"/>
    <property type="project" value="InterPro"/>
</dbReference>
<dbReference type="GO" id="GO:0000045">
    <property type="term" value="P:autophagosome assembly"/>
    <property type="evidence" value="ECO:0007669"/>
    <property type="project" value="TreeGrafter"/>
</dbReference>
<proteinExistence type="inferred from homology"/>
<dbReference type="Pfam" id="PF00069">
    <property type="entry name" value="Pkinase"/>
    <property type="match status" value="1"/>
</dbReference>
<reference evidence="16" key="1">
    <citation type="journal article" date="2020" name="Stud. Mycol.">
        <title>101 Dothideomycetes genomes: a test case for predicting lifestyles and emergence of pathogens.</title>
        <authorList>
            <person name="Haridas S."/>
            <person name="Albert R."/>
            <person name="Binder M."/>
            <person name="Bloem J."/>
            <person name="Labutti K."/>
            <person name="Salamov A."/>
            <person name="Andreopoulos B."/>
            <person name="Baker S."/>
            <person name="Barry K."/>
            <person name="Bills G."/>
            <person name="Bluhm B."/>
            <person name="Cannon C."/>
            <person name="Castanera R."/>
            <person name="Culley D."/>
            <person name="Daum C."/>
            <person name="Ezra D."/>
            <person name="Gonzalez J."/>
            <person name="Henrissat B."/>
            <person name="Kuo A."/>
            <person name="Liang C."/>
            <person name="Lipzen A."/>
            <person name="Lutzoni F."/>
            <person name="Magnuson J."/>
            <person name="Mondo S."/>
            <person name="Nolan M."/>
            <person name="Ohm R."/>
            <person name="Pangilinan J."/>
            <person name="Park H.-J."/>
            <person name="Ramirez L."/>
            <person name="Alfaro M."/>
            <person name="Sun H."/>
            <person name="Tritt A."/>
            <person name="Yoshinaga Y."/>
            <person name="Zwiers L.-H."/>
            <person name="Turgeon B."/>
            <person name="Goodwin S."/>
            <person name="Spatafora J."/>
            <person name="Crous P."/>
            <person name="Grigoriev I."/>
        </authorList>
    </citation>
    <scope>NUCLEOTIDE SEQUENCE</scope>
    <source>
        <strain evidence="16">CBS 675.92</strain>
    </source>
</reference>
<evidence type="ECO:0000256" key="14">
    <source>
        <dbReference type="SAM" id="MobiDB-lite"/>
    </source>
</evidence>
<dbReference type="EMBL" id="ML976992">
    <property type="protein sequence ID" value="KAF1956182.1"/>
    <property type="molecule type" value="Genomic_DNA"/>
</dbReference>
<evidence type="ECO:0000256" key="11">
    <source>
        <dbReference type="ARBA" id="ARBA00048679"/>
    </source>
</evidence>
<feature type="binding site" evidence="12">
    <location>
        <position position="164"/>
    </location>
    <ligand>
        <name>ATP</name>
        <dbReference type="ChEBI" id="CHEBI:30616"/>
    </ligand>
</feature>
<dbReference type="GO" id="GO:0042594">
    <property type="term" value="P:response to starvation"/>
    <property type="evidence" value="ECO:0007669"/>
    <property type="project" value="TreeGrafter"/>
</dbReference>
<evidence type="ECO:0000313" key="16">
    <source>
        <dbReference type="EMBL" id="KAF1956182.1"/>
    </source>
</evidence>
<evidence type="ECO:0000256" key="5">
    <source>
        <dbReference type="ARBA" id="ARBA00022741"/>
    </source>
</evidence>
<dbReference type="GO" id="GO:0061709">
    <property type="term" value="P:reticulophagy"/>
    <property type="evidence" value="ECO:0007669"/>
    <property type="project" value="TreeGrafter"/>
</dbReference>
<sequence length="416" mass="46277">GTGISRVQCSFEIDFDTGVIMLYDRSFAGSTQVFGENATPFERERDQRKVLVQKDLNTIIGMGGERRDLVQFELEWYQDPTQTAQAIKDYDALPCGRVENPRLSRTVDEAPTDLPSRRETRTHTPGQRRLLTRYVTVGSKLGSGQFGTVYKAINVDSGKVMAVKILERPTKASGMEDWRRSLYYALKREVETLSNISHPHIVDYIASQGWDEPTVEIFMGLKEGTLQSLVESGVDASTVANSVFPQMLQALDCIAWKGIVHRDVKPENILYVSQPGGQYQFQLGDFGLCNRIAEATTFAGSRLYMPPEMYQRGFQTHKVDVWSLFVTMLLMLDAGGFRQGSNRFKSPVEVTQAVLFAALNVGSVSGIREMAVIDPEERASAAQMIVKHFDGAGLSTPRNQVPPLRTSPSTATTATR</sequence>
<comment type="catalytic activity">
    <reaction evidence="10">
        <text>L-threonyl-[protein] + ATP = O-phospho-L-threonyl-[protein] + ADP + H(+)</text>
        <dbReference type="Rhea" id="RHEA:46608"/>
        <dbReference type="Rhea" id="RHEA-COMP:11060"/>
        <dbReference type="Rhea" id="RHEA-COMP:11605"/>
        <dbReference type="ChEBI" id="CHEBI:15378"/>
        <dbReference type="ChEBI" id="CHEBI:30013"/>
        <dbReference type="ChEBI" id="CHEBI:30616"/>
        <dbReference type="ChEBI" id="CHEBI:61977"/>
        <dbReference type="ChEBI" id="CHEBI:456216"/>
        <dbReference type="EC" id="2.7.11.1"/>
    </reaction>
</comment>
<dbReference type="GO" id="GO:0005776">
    <property type="term" value="C:autophagosome"/>
    <property type="evidence" value="ECO:0007669"/>
    <property type="project" value="TreeGrafter"/>
</dbReference>
<keyword evidence="17" id="KW-1185">Reference proteome</keyword>
<dbReference type="PROSITE" id="PS00107">
    <property type="entry name" value="PROTEIN_KINASE_ATP"/>
    <property type="match status" value="1"/>
</dbReference>
<evidence type="ECO:0000256" key="8">
    <source>
        <dbReference type="ARBA" id="ARBA00023006"/>
    </source>
</evidence>
<evidence type="ECO:0000256" key="1">
    <source>
        <dbReference type="ARBA" id="ARBA00004623"/>
    </source>
</evidence>
<evidence type="ECO:0000256" key="4">
    <source>
        <dbReference type="ARBA" id="ARBA00022679"/>
    </source>
</evidence>
<dbReference type="SMART" id="SM00220">
    <property type="entry name" value="S_TKc"/>
    <property type="match status" value="1"/>
</dbReference>
<feature type="compositionally biased region" description="Low complexity" evidence="14">
    <location>
        <begin position="403"/>
        <end position="416"/>
    </location>
</feature>
<keyword evidence="6 16" id="KW-0418">Kinase</keyword>
<evidence type="ECO:0000256" key="9">
    <source>
        <dbReference type="ARBA" id="ARBA00030237"/>
    </source>
</evidence>
<comment type="catalytic activity">
    <reaction evidence="11">
        <text>L-seryl-[protein] + ATP = O-phospho-L-seryl-[protein] + ADP + H(+)</text>
        <dbReference type="Rhea" id="RHEA:17989"/>
        <dbReference type="Rhea" id="RHEA-COMP:9863"/>
        <dbReference type="Rhea" id="RHEA-COMP:11604"/>
        <dbReference type="ChEBI" id="CHEBI:15378"/>
        <dbReference type="ChEBI" id="CHEBI:29999"/>
        <dbReference type="ChEBI" id="CHEBI:30616"/>
        <dbReference type="ChEBI" id="CHEBI:83421"/>
        <dbReference type="ChEBI" id="CHEBI:456216"/>
        <dbReference type="EC" id="2.7.11.1"/>
    </reaction>
</comment>
<comment type="similarity">
    <text evidence="13">Belongs to the protein kinase superfamily.</text>
</comment>
<accession>A0A6A5TX05</accession>
<evidence type="ECO:0000256" key="3">
    <source>
        <dbReference type="ARBA" id="ARBA00022527"/>
    </source>
</evidence>
<dbReference type="EC" id="2.7.11.1" evidence="2"/>